<accession>A0ABZ1BNZ9</accession>
<name>A0ABZ1BNZ9_9FIRM</name>
<dbReference type="InterPro" id="IPR052549">
    <property type="entry name" value="SpmB"/>
</dbReference>
<sequence length="179" mass="18805">MTPAWLDGVARWTVPVMIGLIVGIGAARGVPVYESFVRGARSGLAVTLRVLPYMVAMLSATELFQQSGAMDLVMAPLHPLTAWLGIPAVVLPMAVIRPLSGSAASGYLAHLLQTHGPDSLVGRLASVMQGSTETTLYVITVYLGSVGIRDPRWALTAGLLADAAGFAASVMAVRFMGWQ</sequence>
<dbReference type="PANTHER" id="PTHR35793">
    <property type="entry name" value="INNER MEMBRANE PROTEIN YJIG"/>
    <property type="match status" value="1"/>
</dbReference>
<dbReference type="PANTHER" id="PTHR35793:SF2">
    <property type="entry name" value="INNER MEMBRANE PROTEIN YJIG"/>
    <property type="match status" value="1"/>
</dbReference>
<proteinExistence type="predicted"/>
<gene>
    <name evidence="3" type="ORF">VLY81_12380</name>
</gene>
<evidence type="ECO:0000256" key="1">
    <source>
        <dbReference type="SAM" id="Phobius"/>
    </source>
</evidence>
<dbReference type="EMBL" id="CP141614">
    <property type="protein sequence ID" value="WRP14203.1"/>
    <property type="molecule type" value="Genomic_DNA"/>
</dbReference>
<organism evidence="3 4">
    <name type="scientific">Geochorda subterranea</name>
    <dbReference type="NCBI Taxonomy" id="3109564"/>
    <lineage>
        <taxon>Bacteria</taxon>
        <taxon>Bacillati</taxon>
        <taxon>Bacillota</taxon>
        <taxon>Limnochordia</taxon>
        <taxon>Limnochordales</taxon>
        <taxon>Geochordaceae</taxon>
        <taxon>Geochorda</taxon>
    </lineage>
</organism>
<reference evidence="4" key="1">
    <citation type="submission" date="2023-12" db="EMBL/GenBank/DDBJ databases">
        <title>Novel isolates from deep terrestrial aquifers shed light on the physiology and ecology of the class Limnochordia.</title>
        <authorList>
            <person name="Karnachuk O.V."/>
            <person name="Lukina A.P."/>
            <person name="Avakyan M.R."/>
            <person name="Kadnikov V."/>
            <person name="Begmatov S."/>
            <person name="Beletsky A.V."/>
            <person name="Mardanov A.V."/>
            <person name="Ravin N.V."/>
        </authorList>
    </citation>
    <scope>NUCLEOTIDE SEQUENCE [LARGE SCALE GENOMIC DNA]</scope>
    <source>
        <strain evidence="4">LN</strain>
    </source>
</reference>
<keyword evidence="1" id="KW-0472">Membrane</keyword>
<dbReference type="Pfam" id="PF07670">
    <property type="entry name" value="Gate"/>
    <property type="match status" value="1"/>
</dbReference>
<dbReference type="Proteomes" id="UP001333102">
    <property type="component" value="Chromosome"/>
</dbReference>
<dbReference type="RefSeq" id="WP_324668506.1">
    <property type="nucleotide sequence ID" value="NZ_CP141614.1"/>
</dbReference>
<evidence type="ECO:0000259" key="2">
    <source>
        <dbReference type="Pfam" id="PF07670"/>
    </source>
</evidence>
<evidence type="ECO:0000313" key="3">
    <source>
        <dbReference type="EMBL" id="WRP14203.1"/>
    </source>
</evidence>
<feature type="transmembrane region" description="Helical" evidence="1">
    <location>
        <begin position="42"/>
        <end position="60"/>
    </location>
</feature>
<feature type="domain" description="Nucleoside transporter/FeoB GTPase Gate" evidence="2">
    <location>
        <begin position="48"/>
        <end position="148"/>
    </location>
</feature>
<keyword evidence="1" id="KW-0812">Transmembrane</keyword>
<evidence type="ECO:0000313" key="4">
    <source>
        <dbReference type="Proteomes" id="UP001333102"/>
    </source>
</evidence>
<feature type="transmembrane region" description="Helical" evidence="1">
    <location>
        <begin position="80"/>
        <end position="99"/>
    </location>
</feature>
<keyword evidence="4" id="KW-1185">Reference proteome</keyword>
<keyword evidence="1" id="KW-1133">Transmembrane helix</keyword>
<feature type="transmembrane region" description="Helical" evidence="1">
    <location>
        <begin position="12"/>
        <end position="30"/>
    </location>
</feature>
<protein>
    <submittedName>
        <fullName evidence="3">Nucleoside recognition domain-containing protein</fullName>
    </submittedName>
</protein>
<dbReference type="InterPro" id="IPR011642">
    <property type="entry name" value="Gate_dom"/>
</dbReference>